<dbReference type="PANTHER" id="PTHR46896:SF3">
    <property type="entry name" value="FI06413P-RELATED"/>
    <property type="match status" value="1"/>
</dbReference>
<dbReference type="Proteomes" id="UP001140091">
    <property type="component" value="Unassembled WGS sequence"/>
</dbReference>
<evidence type="ECO:0000313" key="8">
    <source>
        <dbReference type="EMBL" id="KAJ2935153.1"/>
    </source>
</evidence>
<organism evidence="8 9">
    <name type="scientific">Candolleomyces eurysporus</name>
    <dbReference type="NCBI Taxonomy" id="2828524"/>
    <lineage>
        <taxon>Eukaryota</taxon>
        <taxon>Fungi</taxon>
        <taxon>Dikarya</taxon>
        <taxon>Basidiomycota</taxon>
        <taxon>Agaricomycotina</taxon>
        <taxon>Agaricomycetes</taxon>
        <taxon>Agaricomycetidae</taxon>
        <taxon>Agaricales</taxon>
        <taxon>Agaricineae</taxon>
        <taxon>Psathyrellaceae</taxon>
        <taxon>Candolleomyces</taxon>
    </lineage>
</organism>
<evidence type="ECO:0000256" key="2">
    <source>
        <dbReference type="ARBA" id="ARBA00022553"/>
    </source>
</evidence>
<reference evidence="8" key="1">
    <citation type="submission" date="2022-06" db="EMBL/GenBank/DDBJ databases">
        <title>Genome Sequence of Candolleomyces eurysporus.</title>
        <authorList>
            <person name="Buettner E."/>
        </authorList>
    </citation>
    <scope>NUCLEOTIDE SEQUENCE</scope>
    <source>
        <strain evidence="8">VTCC 930004</strain>
    </source>
</reference>
<proteinExistence type="inferred from homology"/>
<feature type="region of interest" description="Disordered" evidence="6">
    <location>
        <begin position="635"/>
        <end position="658"/>
    </location>
</feature>
<evidence type="ECO:0000259" key="7">
    <source>
        <dbReference type="PROSITE" id="PS50600"/>
    </source>
</evidence>
<dbReference type="Pfam" id="PF02902">
    <property type="entry name" value="Peptidase_C48"/>
    <property type="match status" value="2"/>
</dbReference>
<dbReference type="InterPro" id="IPR051947">
    <property type="entry name" value="Sentrin-specific_protease"/>
</dbReference>
<feature type="compositionally biased region" description="Polar residues" evidence="6">
    <location>
        <begin position="505"/>
        <end position="517"/>
    </location>
</feature>
<evidence type="ECO:0000256" key="6">
    <source>
        <dbReference type="SAM" id="MobiDB-lite"/>
    </source>
</evidence>
<name>A0A9W8MN85_9AGAR</name>
<feature type="region of interest" description="Disordered" evidence="6">
    <location>
        <begin position="74"/>
        <end position="173"/>
    </location>
</feature>
<evidence type="ECO:0000256" key="3">
    <source>
        <dbReference type="ARBA" id="ARBA00022670"/>
    </source>
</evidence>
<keyword evidence="5" id="KW-0378">Hydrolase</keyword>
<dbReference type="EMBL" id="JANBPK010000704">
    <property type="protein sequence ID" value="KAJ2935153.1"/>
    <property type="molecule type" value="Genomic_DNA"/>
</dbReference>
<accession>A0A9W8MN85</accession>
<keyword evidence="9" id="KW-1185">Reference proteome</keyword>
<dbReference type="GO" id="GO:0005737">
    <property type="term" value="C:cytoplasm"/>
    <property type="evidence" value="ECO:0007669"/>
    <property type="project" value="TreeGrafter"/>
</dbReference>
<dbReference type="GO" id="GO:0006508">
    <property type="term" value="P:proteolysis"/>
    <property type="evidence" value="ECO:0007669"/>
    <property type="project" value="UniProtKB-KW"/>
</dbReference>
<dbReference type="Gene3D" id="1.10.418.20">
    <property type="match status" value="1"/>
</dbReference>
<keyword evidence="3" id="KW-0645">Protease</keyword>
<dbReference type="GO" id="GO:0005634">
    <property type="term" value="C:nucleus"/>
    <property type="evidence" value="ECO:0007669"/>
    <property type="project" value="TreeGrafter"/>
</dbReference>
<feature type="region of interest" description="Disordered" evidence="6">
    <location>
        <begin position="306"/>
        <end position="336"/>
    </location>
</feature>
<evidence type="ECO:0000256" key="4">
    <source>
        <dbReference type="ARBA" id="ARBA00022786"/>
    </source>
</evidence>
<feature type="compositionally biased region" description="Basic residues" evidence="6">
    <location>
        <begin position="492"/>
        <end position="504"/>
    </location>
</feature>
<dbReference type="GO" id="GO:0070139">
    <property type="term" value="F:SUMO-specific endopeptidase activity"/>
    <property type="evidence" value="ECO:0007669"/>
    <property type="project" value="TreeGrafter"/>
</dbReference>
<dbReference type="AlphaFoldDB" id="A0A9W8MN85"/>
<feature type="compositionally biased region" description="Low complexity" evidence="6">
    <location>
        <begin position="79"/>
        <end position="89"/>
    </location>
</feature>
<protein>
    <recommendedName>
        <fullName evidence="7">Ubiquitin-like protease family profile domain-containing protein</fullName>
    </recommendedName>
</protein>
<feature type="region of interest" description="Disordered" evidence="6">
    <location>
        <begin position="433"/>
        <end position="454"/>
    </location>
</feature>
<comment type="similarity">
    <text evidence="1">Belongs to the peptidase C48 family.</text>
</comment>
<comment type="caution">
    <text evidence="8">The sequence shown here is derived from an EMBL/GenBank/DDBJ whole genome shotgun (WGS) entry which is preliminary data.</text>
</comment>
<dbReference type="GO" id="GO:0016926">
    <property type="term" value="P:protein desumoylation"/>
    <property type="evidence" value="ECO:0007669"/>
    <property type="project" value="TreeGrafter"/>
</dbReference>
<feature type="region of interest" description="Disordered" evidence="6">
    <location>
        <begin position="674"/>
        <end position="693"/>
    </location>
</feature>
<keyword evidence="2" id="KW-0597">Phosphoprotein</keyword>
<dbReference type="Gene3D" id="3.40.395.10">
    <property type="entry name" value="Adenoviral Proteinase, Chain A"/>
    <property type="match status" value="1"/>
</dbReference>
<feature type="domain" description="Ubiquitin-like protease family profile" evidence="7">
    <location>
        <begin position="192"/>
        <end position="585"/>
    </location>
</feature>
<sequence>MLVRFESPEFTSREQPSDVIIWFNCDYLEQPEYMELFGWLNAHTRINWSPVSGLWDEVQAQVKGMSTPARVLESNRQASVTVSDVDSVSIADRPQKSKPRPSTHDFFSRSTIKRPLLGPSKDSVSTKQAGQGSTSKAVPNTAIPHSAGKAEPATPLRRSTRQSTSTSASATQPPVDADEVILVYPPDVPGKVNITRGDVARLQPGEFLNDTLIEFGLKLWLKNLEEKNPELAKQVHVFSSFFYKKLNKRDLAEGYSSVRKWTAKFNLFEKKYIIVPINERMHWYLAIIYEPEHVLTSPDPAIPIPPSPSISTNQEDAIESKAASEVQDQGSPLTVDDEDLEDTKEMTSSECGIEQDLTDLTQACSISGDADPAAEKPHVEEEVHVMNIDEPATTKCKFSTADEPIVIDGDTSAAAPTSPMRYSPELPEIITHSNNQSTTASKTPSTNGDDSDVLNLAPEDVPVIVEDTLVLEPGIDPSNFYGTGTRSGKQYGKPKPRPVAKPRRNNAQSAPSAQVPNRTYVLTLDSLGTGHKHAARVLANYLRHEAKDKKGVESEAPIDSRQVHVPTQPNFCDCGVYLLHLAQTFISDTTFYMDQVFATTAKTPNSERQTLWKDEEVPLMREGLKKRILALSKDWKQAQPDKPSSSKAKDLNPIVVGEPSSDSDIDIIEHTVAPSARGRAKNGANKRAAARIR</sequence>
<feature type="compositionally biased region" description="Polar residues" evidence="6">
    <location>
        <begin position="433"/>
        <end position="448"/>
    </location>
</feature>
<dbReference type="PROSITE" id="PS50600">
    <property type="entry name" value="ULP_PROTEASE"/>
    <property type="match status" value="1"/>
</dbReference>
<dbReference type="SUPFAM" id="SSF54001">
    <property type="entry name" value="Cysteine proteinases"/>
    <property type="match status" value="1"/>
</dbReference>
<dbReference type="OrthoDB" id="442460at2759"/>
<keyword evidence="4" id="KW-0833">Ubl conjugation pathway</keyword>
<dbReference type="PANTHER" id="PTHR46896">
    <property type="entry name" value="SENTRIN-SPECIFIC PROTEASE"/>
    <property type="match status" value="1"/>
</dbReference>
<evidence type="ECO:0000313" key="9">
    <source>
        <dbReference type="Proteomes" id="UP001140091"/>
    </source>
</evidence>
<feature type="compositionally biased region" description="Low complexity" evidence="6">
    <location>
        <begin position="161"/>
        <end position="172"/>
    </location>
</feature>
<evidence type="ECO:0000256" key="5">
    <source>
        <dbReference type="ARBA" id="ARBA00022801"/>
    </source>
</evidence>
<evidence type="ECO:0000256" key="1">
    <source>
        <dbReference type="ARBA" id="ARBA00005234"/>
    </source>
</evidence>
<gene>
    <name evidence="8" type="ORF">H1R20_g1949</name>
</gene>
<feature type="compositionally biased region" description="Polar residues" evidence="6">
    <location>
        <begin position="122"/>
        <end position="138"/>
    </location>
</feature>
<dbReference type="InterPro" id="IPR038765">
    <property type="entry name" value="Papain-like_cys_pep_sf"/>
</dbReference>
<feature type="region of interest" description="Disordered" evidence="6">
    <location>
        <begin position="474"/>
        <end position="517"/>
    </location>
</feature>
<dbReference type="InterPro" id="IPR003653">
    <property type="entry name" value="Peptidase_C48_C"/>
</dbReference>
<feature type="non-terminal residue" evidence="8">
    <location>
        <position position="693"/>
    </location>
</feature>